<keyword evidence="2" id="KW-1185">Reference proteome</keyword>
<reference evidence="2" key="1">
    <citation type="journal article" date="2019" name="Int. J. Syst. Evol. Microbiol.">
        <title>The Global Catalogue of Microorganisms (GCM) 10K type strain sequencing project: providing services to taxonomists for standard genome sequencing and annotation.</title>
        <authorList>
            <consortium name="The Broad Institute Genomics Platform"/>
            <consortium name="The Broad Institute Genome Sequencing Center for Infectious Disease"/>
            <person name="Wu L."/>
            <person name="Ma J."/>
        </authorList>
    </citation>
    <scope>NUCLEOTIDE SEQUENCE [LARGE SCALE GENOMIC DNA]</scope>
    <source>
        <strain evidence="2">JCM 3106</strain>
    </source>
</reference>
<proteinExistence type="predicted"/>
<accession>A0ABP6KUJ2</accession>
<evidence type="ECO:0000313" key="1">
    <source>
        <dbReference type="EMBL" id="GAA3022639.1"/>
    </source>
</evidence>
<protein>
    <submittedName>
        <fullName evidence="1">Uncharacterized protein</fullName>
    </submittedName>
</protein>
<dbReference type="EMBL" id="BAAAWD010000015">
    <property type="protein sequence ID" value="GAA3022639.1"/>
    <property type="molecule type" value="Genomic_DNA"/>
</dbReference>
<gene>
    <name evidence="1" type="ORF">GCM10017559_54670</name>
</gene>
<sequence>MPHWNDDPLVQSEEHMPDWCMDYITSAHVGRDVYRSGCSCDRMPLTSATSPRDLLDAFRAHMRDEQIRARTLLE</sequence>
<evidence type="ECO:0000313" key="2">
    <source>
        <dbReference type="Proteomes" id="UP001499930"/>
    </source>
</evidence>
<organism evidence="1 2">
    <name type="scientific">Streptosporangium longisporum</name>
    <dbReference type="NCBI Taxonomy" id="46187"/>
    <lineage>
        <taxon>Bacteria</taxon>
        <taxon>Bacillati</taxon>
        <taxon>Actinomycetota</taxon>
        <taxon>Actinomycetes</taxon>
        <taxon>Streptosporangiales</taxon>
        <taxon>Streptosporangiaceae</taxon>
        <taxon>Streptosporangium</taxon>
    </lineage>
</organism>
<dbReference type="Proteomes" id="UP001499930">
    <property type="component" value="Unassembled WGS sequence"/>
</dbReference>
<name>A0ABP6KUJ2_9ACTN</name>
<comment type="caution">
    <text evidence="1">The sequence shown here is derived from an EMBL/GenBank/DDBJ whole genome shotgun (WGS) entry which is preliminary data.</text>
</comment>